<comment type="caution">
    <text evidence="1">The sequence shown here is derived from an EMBL/GenBank/DDBJ whole genome shotgun (WGS) entry which is preliminary data.</text>
</comment>
<dbReference type="InterPro" id="IPR025528">
    <property type="entry name" value="BrnA_antitoxin"/>
</dbReference>
<dbReference type="EMBL" id="JABWMH010000005">
    <property type="protein sequence ID" value="NVD29219.1"/>
    <property type="molecule type" value="Genomic_DNA"/>
</dbReference>
<proteinExistence type="predicted"/>
<organism evidence="1 2">
    <name type="scientific">Parasphingorhabdus flavimaris</name>
    <dbReference type="NCBI Taxonomy" id="266812"/>
    <lineage>
        <taxon>Bacteria</taxon>
        <taxon>Pseudomonadati</taxon>
        <taxon>Pseudomonadota</taxon>
        <taxon>Alphaproteobacteria</taxon>
        <taxon>Sphingomonadales</taxon>
        <taxon>Sphingomonadaceae</taxon>
        <taxon>Parasphingorhabdus</taxon>
    </lineage>
</organism>
<reference evidence="1 2" key="1">
    <citation type="submission" date="2020-06" db="EMBL/GenBank/DDBJ databases">
        <authorList>
            <person name="Kim S.-J."/>
            <person name="Park S.-J."/>
        </authorList>
    </citation>
    <scope>NUCLEOTIDE SEQUENCE [LARGE SCALE GENOMIC DNA]</scope>
    <source>
        <strain evidence="1 2">SW-151</strain>
    </source>
</reference>
<sequence length="93" mass="10780">MKKISEKPASKLEKELVALEAMRDEDIDLSDAPEETDWSAAERGKFYRPVKEQVTLRLDADVLHWFKQSGKGYQTRINAALRRFVEADDRNAR</sequence>
<name>A0ABX2N6A6_9SPHN</name>
<keyword evidence="2" id="KW-1185">Reference proteome</keyword>
<protein>
    <submittedName>
        <fullName evidence="1">BrnA antitoxin family protein</fullName>
    </submittedName>
</protein>
<dbReference type="Proteomes" id="UP000652427">
    <property type="component" value="Unassembled WGS sequence"/>
</dbReference>
<dbReference type="RefSeq" id="WP_176280671.1">
    <property type="nucleotide sequence ID" value="NZ_JABWMH010000005.1"/>
</dbReference>
<accession>A0ABX2N6A6</accession>
<dbReference type="Pfam" id="PF14384">
    <property type="entry name" value="BrnA_antitoxin"/>
    <property type="match status" value="1"/>
</dbReference>
<evidence type="ECO:0000313" key="1">
    <source>
        <dbReference type="EMBL" id="NVD29219.1"/>
    </source>
</evidence>
<evidence type="ECO:0000313" key="2">
    <source>
        <dbReference type="Proteomes" id="UP000652427"/>
    </source>
</evidence>
<gene>
    <name evidence="1" type="ORF">HUO14_15070</name>
</gene>